<protein>
    <recommendedName>
        <fullName evidence="13">NodB homology domain-containing protein</fullName>
    </recommendedName>
</protein>
<keyword evidence="5" id="KW-0378">Hydrolase</keyword>
<feature type="disulfide bond" evidence="7">
    <location>
        <begin position="206"/>
        <end position="210"/>
    </location>
</feature>
<dbReference type="PANTHER" id="PTHR46471:SF2">
    <property type="entry name" value="CHITIN DEACETYLASE-RELATED"/>
    <property type="match status" value="1"/>
</dbReference>
<dbReference type="SUPFAM" id="SSF88713">
    <property type="entry name" value="Glycoside hydrolase/deacetylase"/>
    <property type="match status" value="1"/>
</dbReference>
<keyword evidence="12" id="KW-1185">Reference proteome</keyword>
<dbReference type="CDD" id="cd00035">
    <property type="entry name" value="ChtBD1"/>
    <property type="match status" value="1"/>
</dbReference>
<evidence type="ECO:0000313" key="12">
    <source>
        <dbReference type="Proteomes" id="UP000193411"/>
    </source>
</evidence>
<dbReference type="STRING" id="765915.A0A1Y2HFM5"/>
<comment type="caution">
    <text evidence="7">Lacks conserved residue(s) required for the propagation of feature annotation.</text>
</comment>
<comment type="caution">
    <text evidence="11">The sequence shown here is derived from an EMBL/GenBank/DDBJ whole genome shotgun (WGS) entry which is preliminary data.</text>
</comment>
<dbReference type="AlphaFoldDB" id="A0A1Y2HFM5"/>
<dbReference type="GO" id="GO:0016810">
    <property type="term" value="F:hydrolase activity, acting on carbon-nitrogen (but not peptide) bonds"/>
    <property type="evidence" value="ECO:0007669"/>
    <property type="project" value="InterPro"/>
</dbReference>
<dbReference type="InterPro" id="IPR011330">
    <property type="entry name" value="Glyco_hydro/deAcase_b/a-brl"/>
</dbReference>
<name>A0A1Y2HFM5_9FUNG</name>
<evidence type="ECO:0000259" key="9">
    <source>
        <dbReference type="PROSITE" id="PS50941"/>
    </source>
</evidence>
<dbReference type="InterPro" id="IPR001002">
    <property type="entry name" value="Chitin-bd_1"/>
</dbReference>
<dbReference type="GO" id="GO:0046872">
    <property type="term" value="F:metal ion binding"/>
    <property type="evidence" value="ECO:0007669"/>
    <property type="project" value="UniProtKB-KW"/>
</dbReference>
<dbReference type="PROSITE" id="PS51677">
    <property type="entry name" value="NODB"/>
    <property type="match status" value="1"/>
</dbReference>
<dbReference type="Pfam" id="PF00187">
    <property type="entry name" value="Chitin_bind_1"/>
    <property type="match status" value="1"/>
</dbReference>
<evidence type="ECO:0000313" key="11">
    <source>
        <dbReference type="EMBL" id="ORZ33387.1"/>
    </source>
</evidence>
<reference evidence="11 12" key="1">
    <citation type="submission" date="2016-07" db="EMBL/GenBank/DDBJ databases">
        <title>Pervasive Adenine N6-methylation of Active Genes in Fungi.</title>
        <authorList>
            <consortium name="DOE Joint Genome Institute"/>
            <person name="Mondo S.J."/>
            <person name="Dannebaum R.O."/>
            <person name="Kuo R.C."/>
            <person name="Labutti K."/>
            <person name="Haridas S."/>
            <person name="Kuo A."/>
            <person name="Salamov A."/>
            <person name="Ahrendt S.R."/>
            <person name="Lipzen A."/>
            <person name="Sullivan W."/>
            <person name="Andreopoulos W.B."/>
            <person name="Clum A."/>
            <person name="Lindquist E."/>
            <person name="Daum C."/>
            <person name="Ramamoorthy G.K."/>
            <person name="Gryganskyi A."/>
            <person name="Culley D."/>
            <person name="Magnuson J.K."/>
            <person name="James T.Y."/>
            <person name="O'Malley M.A."/>
            <person name="Stajich J.E."/>
            <person name="Spatafora J.W."/>
            <person name="Visel A."/>
            <person name="Grigoriev I.V."/>
        </authorList>
    </citation>
    <scope>NUCLEOTIDE SEQUENCE [LARGE SCALE GENOMIC DNA]</scope>
    <source>
        <strain evidence="11 12">PL171</strain>
    </source>
</reference>
<keyword evidence="7" id="KW-1015">Disulfide bond</keyword>
<feature type="disulfide bond" evidence="7">
    <location>
        <begin position="183"/>
        <end position="195"/>
    </location>
</feature>
<dbReference type="GO" id="GO:0008061">
    <property type="term" value="F:chitin binding"/>
    <property type="evidence" value="ECO:0007669"/>
    <property type="project" value="UniProtKB-UniRule"/>
</dbReference>
<dbReference type="Pfam" id="PF01522">
    <property type="entry name" value="Polysacc_deac_1"/>
    <property type="match status" value="1"/>
</dbReference>
<gene>
    <name evidence="11" type="ORF">BCR44DRAFT_85424</name>
</gene>
<proteinExistence type="predicted"/>
<dbReference type="InterPro" id="IPR036861">
    <property type="entry name" value="Endochitinase-like_sf"/>
</dbReference>
<dbReference type="Gene3D" id="3.20.20.370">
    <property type="entry name" value="Glycoside hydrolase/deacetylase"/>
    <property type="match status" value="1"/>
</dbReference>
<evidence type="ECO:0000256" key="6">
    <source>
        <dbReference type="ARBA" id="ARBA00023277"/>
    </source>
</evidence>
<feature type="signal peptide" evidence="8">
    <location>
        <begin position="1"/>
        <end position="19"/>
    </location>
</feature>
<dbReference type="PRINTS" id="PR00451">
    <property type="entry name" value="CHITINBINDNG"/>
</dbReference>
<dbReference type="Gene3D" id="3.30.60.10">
    <property type="entry name" value="Endochitinase-like"/>
    <property type="match status" value="1"/>
</dbReference>
<dbReference type="PANTHER" id="PTHR46471">
    <property type="entry name" value="CHITIN DEACETYLASE"/>
    <property type="match status" value="1"/>
</dbReference>
<feature type="domain" description="NodB homology" evidence="10">
    <location>
        <begin position="266"/>
        <end position="448"/>
    </location>
</feature>
<dbReference type="CDD" id="cd10917">
    <property type="entry name" value="CE4_NodB_like_6s_7s"/>
    <property type="match status" value="1"/>
</dbReference>
<dbReference type="OrthoDB" id="407355at2759"/>
<keyword evidence="6" id="KW-0119">Carbohydrate metabolism</keyword>
<keyword evidence="2 7" id="KW-0147">Chitin-binding</keyword>
<dbReference type="GO" id="GO:0005975">
    <property type="term" value="P:carbohydrate metabolic process"/>
    <property type="evidence" value="ECO:0007669"/>
    <property type="project" value="InterPro"/>
</dbReference>
<feature type="chain" id="PRO_5012372764" description="NodB homology domain-containing protein" evidence="8">
    <location>
        <begin position="20"/>
        <end position="461"/>
    </location>
</feature>
<evidence type="ECO:0000259" key="10">
    <source>
        <dbReference type="PROSITE" id="PS51677"/>
    </source>
</evidence>
<evidence type="ECO:0008006" key="13">
    <source>
        <dbReference type="Google" id="ProtNLM"/>
    </source>
</evidence>
<dbReference type="InterPro" id="IPR018371">
    <property type="entry name" value="Chitin-binding_1_CS"/>
</dbReference>
<feature type="domain" description="Chitin-binding type-1" evidence="9">
    <location>
        <begin position="174"/>
        <end position="212"/>
    </location>
</feature>
<dbReference type="PROSITE" id="PS50941">
    <property type="entry name" value="CHIT_BIND_I_2"/>
    <property type="match status" value="1"/>
</dbReference>
<dbReference type="PROSITE" id="PS00026">
    <property type="entry name" value="CHIT_BIND_I_1"/>
    <property type="match status" value="1"/>
</dbReference>
<dbReference type="SUPFAM" id="SSF57016">
    <property type="entry name" value="Plant lectins/antimicrobial peptides"/>
    <property type="match status" value="1"/>
</dbReference>
<dbReference type="SMART" id="SM00270">
    <property type="entry name" value="ChtBD1"/>
    <property type="match status" value="1"/>
</dbReference>
<evidence type="ECO:0000256" key="1">
    <source>
        <dbReference type="ARBA" id="ARBA00001941"/>
    </source>
</evidence>
<evidence type="ECO:0000256" key="4">
    <source>
        <dbReference type="ARBA" id="ARBA00022729"/>
    </source>
</evidence>
<dbReference type="InterPro" id="IPR002509">
    <property type="entry name" value="NODB_dom"/>
</dbReference>
<evidence type="ECO:0000256" key="7">
    <source>
        <dbReference type="PROSITE-ProRule" id="PRU00261"/>
    </source>
</evidence>
<evidence type="ECO:0000256" key="8">
    <source>
        <dbReference type="SAM" id="SignalP"/>
    </source>
</evidence>
<comment type="cofactor">
    <cofactor evidence="1">
        <name>Co(2+)</name>
        <dbReference type="ChEBI" id="CHEBI:48828"/>
    </cofactor>
</comment>
<dbReference type="Proteomes" id="UP000193411">
    <property type="component" value="Unassembled WGS sequence"/>
</dbReference>
<sequence>MIISTSAILVCILPLLAQAQLVDDFTFPFAREGTNSLRLWRGGDLVSGVSGGVSIATSGWWSEVVAPPTSCNDLTGKSLKFAYTSATAGQRTVEFHMKAASCQGARAATAVARVNVVAGAGELTVPMSAFAGGNPRLGFAFAFLGPLTVRRVEIVGGSTPPPGDNRCILSSAAVGGCSADRLCPNGLCCSQYGWCGSTSAYCSTGCQSQCNLTPVLGLRSCDATTPPSTIPDPTPNARDWVPSTALTNGRFERDGFGSYQSCGWPSAIALTYDDGPHPTLTPTILSALATANIKTTFFWLGSLIRDNKALAQRAANAGHHLASHSWSHPDLTTLSAADLNNEITWTETEIRSVVGLRPRFFRPPYGNINQAVYNRLTALGYRVILWNFDTLDWMAQTSEQGIVDQYRTQAVNPTSKSYITLQHDIQQKSAAVAGRVYAQVKANGFKPIPMYICLNEFAYQN</sequence>
<dbReference type="EMBL" id="MCFL01000036">
    <property type="protein sequence ID" value="ORZ33387.1"/>
    <property type="molecule type" value="Genomic_DNA"/>
</dbReference>
<evidence type="ECO:0000256" key="3">
    <source>
        <dbReference type="ARBA" id="ARBA00022723"/>
    </source>
</evidence>
<evidence type="ECO:0000256" key="2">
    <source>
        <dbReference type="ARBA" id="ARBA00022669"/>
    </source>
</evidence>
<organism evidence="11 12">
    <name type="scientific">Catenaria anguillulae PL171</name>
    <dbReference type="NCBI Taxonomy" id="765915"/>
    <lineage>
        <taxon>Eukaryota</taxon>
        <taxon>Fungi</taxon>
        <taxon>Fungi incertae sedis</taxon>
        <taxon>Blastocladiomycota</taxon>
        <taxon>Blastocladiomycetes</taxon>
        <taxon>Blastocladiales</taxon>
        <taxon>Catenariaceae</taxon>
        <taxon>Catenaria</taxon>
    </lineage>
</organism>
<feature type="disulfide bond" evidence="7">
    <location>
        <begin position="188"/>
        <end position="202"/>
    </location>
</feature>
<evidence type="ECO:0000256" key="5">
    <source>
        <dbReference type="ARBA" id="ARBA00022801"/>
    </source>
</evidence>
<accession>A0A1Y2HFM5</accession>
<keyword evidence="4 8" id="KW-0732">Signal</keyword>
<keyword evidence="3" id="KW-0479">Metal-binding</keyword>